<feature type="non-terminal residue" evidence="2">
    <location>
        <position position="83"/>
    </location>
</feature>
<dbReference type="Proteomes" id="UP000070501">
    <property type="component" value="Unassembled WGS sequence"/>
</dbReference>
<sequence>MSDADFEAIQKLQRERNDAAAAKKGAGSRFDSSTQRADTTRQKLTDSGDTDLYDAGSGNGGDKYAGYLTSIPAGDDGDDDEMA</sequence>
<accession>A0A136JFG7</accession>
<organism evidence="2 3">
    <name type="scientific">Microdochium bolleyi</name>
    <dbReference type="NCBI Taxonomy" id="196109"/>
    <lineage>
        <taxon>Eukaryota</taxon>
        <taxon>Fungi</taxon>
        <taxon>Dikarya</taxon>
        <taxon>Ascomycota</taxon>
        <taxon>Pezizomycotina</taxon>
        <taxon>Sordariomycetes</taxon>
        <taxon>Xylariomycetidae</taxon>
        <taxon>Xylariales</taxon>
        <taxon>Microdochiaceae</taxon>
        <taxon>Microdochium</taxon>
    </lineage>
</organism>
<feature type="region of interest" description="Disordered" evidence="1">
    <location>
        <begin position="12"/>
        <end position="83"/>
    </location>
</feature>
<dbReference type="AlphaFoldDB" id="A0A136JFG7"/>
<evidence type="ECO:0000313" key="2">
    <source>
        <dbReference type="EMBL" id="KXJ95866.1"/>
    </source>
</evidence>
<gene>
    <name evidence="2" type="ORF">Micbo1qcDRAFT_157960</name>
</gene>
<evidence type="ECO:0000313" key="3">
    <source>
        <dbReference type="Proteomes" id="UP000070501"/>
    </source>
</evidence>
<dbReference type="InParanoid" id="A0A136JFG7"/>
<evidence type="ECO:0000256" key="1">
    <source>
        <dbReference type="SAM" id="MobiDB-lite"/>
    </source>
</evidence>
<protein>
    <submittedName>
        <fullName evidence="2">Uncharacterized protein</fullName>
    </submittedName>
</protein>
<dbReference type="EMBL" id="KQ964246">
    <property type="protein sequence ID" value="KXJ95866.1"/>
    <property type="molecule type" value="Genomic_DNA"/>
</dbReference>
<dbReference type="OrthoDB" id="5145805at2759"/>
<dbReference type="STRING" id="196109.A0A136JFG7"/>
<proteinExistence type="predicted"/>
<reference evidence="3" key="1">
    <citation type="submission" date="2016-02" db="EMBL/GenBank/DDBJ databases">
        <title>Draft genome sequence of Microdochium bolleyi, a fungal endophyte of beachgrass.</title>
        <authorList>
            <consortium name="DOE Joint Genome Institute"/>
            <person name="David A.S."/>
            <person name="May G."/>
            <person name="Haridas S."/>
            <person name="Lim J."/>
            <person name="Wang M."/>
            <person name="Labutti K."/>
            <person name="Lipzen A."/>
            <person name="Barry K."/>
            <person name="Grigoriev I.V."/>
        </authorList>
    </citation>
    <scope>NUCLEOTIDE SEQUENCE [LARGE SCALE GENOMIC DNA]</scope>
    <source>
        <strain evidence="3">J235TASD1</strain>
    </source>
</reference>
<name>A0A136JFG7_9PEZI</name>
<keyword evidence="3" id="KW-1185">Reference proteome</keyword>